<evidence type="ECO:0000313" key="4">
    <source>
        <dbReference type="EMBL" id="CAD7697622.1"/>
    </source>
</evidence>
<feature type="signal peptide" evidence="2">
    <location>
        <begin position="1"/>
        <end position="30"/>
    </location>
</feature>
<dbReference type="GO" id="GO:0042781">
    <property type="term" value="F:3'-tRNA processing endoribonuclease activity"/>
    <property type="evidence" value="ECO:0007669"/>
    <property type="project" value="TreeGrafter"/>
</dbReference>
<dbReference type="SUPFAM" id="SSF56281">
    <property type="entry name" value="Metallo-hydrolase/oxidoreductase"/>
    <property type="match status" value="1"/>
</dbReference>
<proteinExistence type="predicted"/>
<sequence>MALSPQPLTASVLALLVLTAGQHASQPASALNVTFLGTGVPIPSPTRFGPSSLVRGANATILIDCGSGVTQRLAALGLTGAQVNALFLTHLHADHVVDIFQLLVTGWGARRDRPLPIYGPVGTRAFLEGQMHAWQPEFDHRIDYAGDARDALALDLNVTEFGNGSIGAFYGLEVTAIEVDHRPLVPAYGFLVQGEGQRVVFSGDTRPTAAITTAAKGADLLVHEVVIPAALPRWPSEAAERIAAWHTRSDEVGKIAHEAGVGCLALNHIAPPNADRGSLLLDVAADYGGPVVVAEDLWTVDVSRGWLTVAGGGVLALGRG</sequence>
<accession>A0A8S1IRW6</accession>
<evidence type="ECO:0000256" key="2">
    <source>
        <dbReference type="SAM" id="SignalP"/>
    </source>
</evidence>
<dbReference type="SMART" id="SM00849">
    <property type="entry name" value="Lactamase_B"/>
    <property type="match status" value="1"/>
</dbReference>
<feature type="domain" description="Metallo-beta-lactamase" evidence="3">
    <location>
        <begin position="48"/>
        <end position="257"/>
    </location>
</feature>
<dbReference type="PANTHER" id="PTHR46018:SF2">
    <property type="entry name" value="ZINC PHOSPHODIESTERASE ELAC PROTEIN 1"/>
    <property type="match status" value="1"/>
</dbReference>
<dbReference type="Gene3D" id="3.60.15.10">
    <property type="entry name" value="Ribonuclease Z/Hydroxyacylglutathione hydrolase-like"/>
    <property type="match status" value="1"/>
</dbReference>
<organism evidence="4 5">
    <name type="scientific">Ostreobium quekettii</name>
    <dbReference type="NCBI Taxonomy" id="121088"/>
    <lineage>
        <taxon>Eukaryota</taxon>
        <taxon>Viridiplantae</taxon>
        <taxon>Chlorophyta</taxon>
        <taxon>core chlorophytes</taxon>
        <taxon>Ulvophyceae</taxon>
        <taxon>TCBD clade</taxon>
        <taxon>Bryopsidales</taxon>
        <taxon>Ostreobineae</taxon>
        <taxon>Ostreobiaceae</taxon>
        <taxon>Ostreobium</taxon>
    </lineage>
</organism>
<feature type="chain" id="PRO_5035736127" description="Metallo-beta-lactamase domain-containing protein" evidence="2">
    <location>
        <begin position="31"/>
        <end position="320"/>
    </location>
</feature>
<dbReference type="AlphaFoldDB" id="A0A8S1IRW6"/>
<keyword evidence="1" id="KW-0378">Hydrolase</keyword>
<keyword evidence="5" id="KW-1185">Reference proteome</keyword>
<keyword evidence="2" id="KW-0732">Signal</keyword>
<evidence type="ECO:0000259" key="3">
    <source>
        <dbReference type="SMART" id="SM00849"/>
    </source>
</evidence>
<evidence type="ECO:0000256" key="1">
    <source>
        <dbReference type="ARBA" id="ARBA00022801"/>
    </source>
</evidence>
<dbReference type="EMBL" id="CAJHUC010000688">
    <property type="protein sequence ID" value="CAD7697622.1"/>
    <property type="molecule type" value="Genomic_DNA"/>
</dbReference>
<name>A0A8S1IRW6_9CHLO</name>
<dbReference type="OrthoDB" id="527344at2759"/>
<dbReference type="Pfam" id="PF12706">
    <property type="entry name" value="Lactamase_B_2"/>
    <property type="match status" value="1"/>
</dbReference>
<dbReference type="InterPro" id="IPR044094">
    <property type="entry name" value="AtsA-like_MBL-fold"/>
</dbReference>
<dbReference type="CDD" id="cd07719">
    <property type="entry name" value="arylsulfatase_AtsA-like_MBL-fold"/>
    <property type="match status" value="1"/>
</dbReference>
<comment type="caution">
    <text evidence="4">The sequence shown here is derived from an EMBL/GenBank/DDBJ whole genome shotgun (WGS) entry which is preliminary data.</text>
</comment>
<protein>
    <recommendedName>
        <fullName evidence="3">Metallo-beta-lactamase domain-containing protein</fullName>
    </recommendedName>
</protein>
<dbReference type="InterPro" id="IPR036866">
    <property type="entry name" value="RibonucZ/Hydroxyglut_hydro"/>
</dbReference>
<dbReference type="Proteomes" id="UP000708148">
    <property type="component" value="Unassembled WGS sequence"/>
</dbReference>
<evidence type="ECO:0000313" key="5">
    <source>
        <dbReference type="Proteomes" id="UP000708148"/>
    </source>
</evidence>
<dbReference type="InterPro" id="IPR001279">
    <property type="entry name" value="Metallo-B-lactamas"/>
</dbReference>
<gene>
    <name evidence="4" type="ORF">OSTQU699_LOCUS2983</name>
</gene>
<reference evidence="4" key="1">
    <citation type="submission" date="2020-12" db="EMBL/GenBank/DDBJ databases">
        <authorList>
            <person name="Iha C."/>
        </authorList>
    </citation>
    <scope>NUCLEOTIDE SEQUENCE</scope>
</reference>
<dbReference type="PANTHER" id="PTHR46018">
    <property type="entry name" value="ZINC PHOSPHODIESTERASE ELAC PROTEIN 1"/>
    <property type="match status" value="1"/>
</dbReference>